<evidence type="ECO:0000313" key="2">
    <source>
        <dbReference type="EMBL" id="ORA82097.1"/>
    </source>
</evidence>
<sequence length="77" mass="8940">MPQQASPASWEWHADRFDPNHELPAEERRQRGESAKRAYMKQLSRKALRARRLKKADRLVAEAGRLREEASRDGDVA</sequence>
<accession>A0ABX3SRA5</accession>
<dbReference type="Proteomes" id="UP000243140">
    <property type="component" value="Unassembled WGS sequence"/>
</dbReference>
<evidence type="ECO:0000256" key="1">
    <source>
        <dbReference type="SAM" id="MobiDB-lite"/>
    </source>
</evidence>
<name>A0ABX3SRA5_MYCMA</name>
<proteinExistence type="predicted"/>
<gene>
    <name evidence="2" type="ORF">BST29_12965</name>
</gene>
<protein>
    <submittedName>
        <fullName evidence="2">Uncharacterized protein</fullName>
    </submittedName>
</protein>
<feature type="compositionally biased region" description="Basic and acidic residues" evidence="1">
    <location>
        <begin position="12"/>
        <end position="36"/>
    </location>
</feature>
<dbReference type="EMBL" id="MVHV01000011">
    <property type="protein sequence ID" value="ORA82097.1"/>
    <property type="molecule type" value="Genomic_DNA"/>
</dbReference>
<comment type="caution">
    <text evidence="2">The sequence shown here is derived from an EMBL/GenBank/DDBJ whole genome shotgun (WGS) entry which is preliminary data.</text>
</comment>
<organism evidence="2 3">
    <name type="scientific">Mycobacterium malmoense</name>
    <dbReference type="NCBI Taxonomy" id="1780"/>
    <lineage>
        <taxon>Bacteria</taxon>
        <taxon>Bacillati</taxon>
        <taxon>Actinomycetota</taxon>
        <taxon>Actinomycetes</taxon>
        <taxon>Mycobacteriales</taxon>
        <taxon>Mycobacteriaceae</taxon>
        <taxon>Mycobacterium</taxon>
    </lineage>
</organism>
<feature type="region of interest" description="Disordered" evidence="1">
    <location>
        <begin position="1"/>
        <end position="51"/>
    </location>
</feature>
<evidence type="ECO:0000313" key="3">
    <source>
        <dbReference type="Proteomes" id="UP000243140"/>
    </source>
</evidence>
<keyword evidence="3" id="KW-1185">Reference proteome</keyword>
<reference evidence="2 3" key="1">
    <citation type="submission" date="2017-02" db="EMBL/GenBank/DDBJ databases">
        <title>The new phylogeny of genus Mycobacterium.</title>
        <authorList>
            <person name="Tortoli E."/>
            <person name="Trovato A."/>
            <person name="Cirillo D.M."/>
        </authorList>
    </citation>
    <scope>NUCLEOTIDE SEQUENCE [LARGE SCALE GENOMIC DNA]</scope>
    <source>
        <strain evidence="2 3">IP1130001</strain>
    </source>
</reference>